<feature type="region of interest" description="Disordered" evidence="1">
    <location>
        <begin position="367"/>
        <end position="391"/>
    </location>
</feature>
<evidence type="ECO:0000313" key="3">
    <source>
        <dbReference type="EMBL" id="GGM10222.1"/>
    </source>
</evidence>
<dbReference type="InterPro" id="IPR036390">
    <property type="entry name" value="WH_DNA-bd_sf"/>
</dbReference>
<proteinExistence type="predicted"/>
<dbReference type="Pfam" id="PF09339">
    <property type="entry name" value="HTH_IclR"/>
    <property type="match status" value="1"/>
</dbReference>
<feature type="region of interest" description="Disordered" evidence="1">
    <location>
        <begin position="630"/>
        <end position="655"/>
    </location>
</feature>
<dbReference type="InterPro" id="IPR005471">
    <property type="entry name" value="Tscrpt_reg_IclR_N"/>
</dbReference>
<dbReference type="Proteomes" id="UP000655208">
    <property type="component" value="Unassembled WGS sequence"/>
</dbReference>
<keyword evidence="4" id="KW-1185">Reference proteome</keyword>
<dbReference type="InterPro" id="IPR036388">
    <property type="entry name" value="WH-like_DNA-bd_sf"/>
</dbReference>
<dbReference type="GO" id="GO:0003677">
    <property type="term" value="F:DNA binding"/>
    <property type="evidence" value="ECO:0007669"/>
    <property type="project" value="InterPro"/>
</dbReference>
<reference evidence="3" key="1">
    <citation type="journal article" date="2014" name="Int. J. Syst. Evol. Microbiol.">
        <title>Complete genome sequence of Corynebacterium casei LMG S-19264T (=DSM 44701T), isolated from a smear-ripened cheese.</title>
        <authorList>
            <consortium name="US DOE Joint Genome Institute (JGI-PGF)"/>
            <person name="Walter F."/>
            <person name="Albersmeier A."/>
            <person name="Kalinowski J."/>
            <person name="Ruckert C."/>
        </authorList>
    </citation>
    <scope>NUCLEOTIDE SEQUENCE</scope>
    <source>
        <strain evidence="3">CGMCC 4.7308</strain>
    </source>
</reference>
<organism evidence="3 4">
    <name type="scientific">Nakamurella endophytica</name>
    <dbReference type="NCBI Taxonomy" id="1748367"/>
    <lineage>
        <taxon>Bacteria</taxon>
        <taxon>Bacillati</taxon>
        <taxon>Actinomycetota</taxon>
        <taxon>Actinomycetes</taxon>
        <taxon>Nakamurellales</taxon>
        <taxon>Nakamurellaceae</taxon>
        <taxon>Nakamurella</taxon>
    </lineage>
</organism>
<dbReference type="EMBL" id="BMNA01000007">
    <property type="protein sequence ID" value="GGM10222.1"/>
    <property type="molecule type" value="Genomic_DNA"/>
</dbReference>
<evidence type="ECO:0000313" key="4">
    <source>
        <dbReference type="Proteomes" id="UP000655208"/>
    </source>
</evidence>
<feature type="domain" description="HTH iclR-type" evidence="2">
    <location>
        <begin position="537"/>
        <end position="580"/>
    </location>
</feature>
<dbReference type="AlphaFoldDB" id="A0A917T4C3"/>
<dbReference type="SUPFAM" id="SSF46785">
    <property type="entry name" value="Winged helix' DNA-binding domain"/>
    <property type="match status" value="1"/>
</dbReference>
<feature type="compositionally biased region" description="Polar residues" evidence="1">
    <location>
        <begin position="367"/>
        <end position="376"/>
    </location>
</feature>
<feature type="region of interest" description="Disordered" evidence="1">
    <location>
        <begin position="1"/>
        <end position="42"/>
    </location>
</feature>
<feature type="region of interest" description="Disordered" evidence="1">
    <location>
        <begin position="239"/>
        <end position="273"/>
    </location>
</feature>
<feature type="compositionally biased region" description="Low complexity" evidence="1">
    <location>
        <begin position="31"/>
        <end position="42"/>
    </location>
</feature>
<comment type="caution">
    <text evidence="3">The sequence shown here is derived from an EMBL/GenBank/DDBJ whole genome shotgun (WGS) entry which is preliminary data.</text>
</comment>
<feature type="region of interest" description="Disordered" evidence="1">
    <location>
        <begin position="174"/>
        <end position="202"/>
    </location>
</feature>
<dbReference type="GO" id="GO:0006355">
    <property type="term" value="P:regulation of DNA-templated transcription"/>
    <property type="evidence" value="ECO:0007669"/>
    <property type="project" value="InterPro"/>
</dbReference>
<protein>
    <recommendedName>
        <fullName evidence="2">HTH iclR-type domain-containing protein</fullName>
    </recommendedName>
</protein>
<reference evidence="3" key="2">
    <citation type="submission" date="2020-09" db="EMBL/GenBank/DDBJ databases">
        <authorList>
            <person name="Sun Q."/>
            <person name="Zhou Y."/>
        </authorList>
    </citation>
    <scope>NUCLEOTIDE SEQUENCE</scope>
    <source>
        <strain evidence="3">CGMCC 4.7308</strain>
    </source>
</reference>
<evidence type="ECO:0000259" key="2">
    <source>
        <dbReference type="Pfam" id="PF09339"/>
    </source>
</evidence>
<dbReference type="Gene3D" id="1.10.10.10">
    <property type="entry name" value="Winged helix-like DNA-binding domain superfamily/Winged helix DNA-binding domain"/>
    <property type="match status" value="1"/>
</dbReference>
<accession>A0A917T4C3</accession>
<evidence type="ECO:0000256" key="1">
    <source>
        <dbReference type="SAM" id="MobiDB-lite"/>
    </source>
</evidence>
<sequence length="677" mass="73925">MALATRSDPEGPVVSDSSDANAYLVAPQEHPGAQPGASRAAASPADQAWAALAPLLAGRPRVRESRSGGHTYLRRWERPLTDRRPAVPAAIPLYSGVGDTRTLVIDLDTSRGGPDAVHRDTAALTALITGAGGQLIQDHSPTGGVHLYLPLQQPLGFHDARDLALALAARTPTMDPAPNQNLTDGLIRPPGSPHPRGGHQRLDTPLSRAYAIARTRNPAAVINNLRHALAAELAALHTQPANDAAHSPDGTGSASSGTELGHRPRRGGPRDLPADYLAIATTGQYNPVRYRSPSEARQAVLSAAVWAGHTLPQLLARIDGGHWPGLASFYTRYRNPHTRRKALLADWRNALAWVTANQHTHRAQNVVRNSPTSQPPTHGGHASPTVQDHRHIDDSIQQRRGTAAEYQWIRSWWTALQLLEHRRYTGRSAVALRWVLRALGEAAHKSGSRYIAFGVRSLSIATGLDHTTVAAHLRTLRSEDDPFLDLIEDDRGLAADLYTLRIPDEATQRAHRTSWPAGRLHALRPVFRELGHTAATVYEALEHTREPVRSFDLLHRTGLSRSATHTALQTLAAWNLIQQRHGRWHIVAGTSLVLLAEQFGCLDAVRDLIDRHRTERAAYRAAYALTRRAGHTPGTPLLPPLDDDWPPPPEPPDQHQTLLDLLEQQLGAHPIATHTHA</sequence>
<name>A0A917T4C3_9ACTN</name>
<gene>
    <name evidence="3" type="ORF">GCM10011594_32650</name>
</gene>